<reference evidence="7" key="1">
    <citation type="submission" date="2020-06" db="EMBL/GenBank/DDBJ databases">
        <authorList>
            <person name="Li T."/>
            <person name="Hu X."/>
            <person name="Zhang T."/>
            <person name="Song X."/>
            <person name="Zhang H."/>
            <person name="Dai N."/>
            <person name="Sheng W."/>
            <person name="Hou X."/>
            <person name="Wei L."/>
        </authorList>
    </citation>
    <scope>NUCLEOTIDE SEQUENCE</scope>
    <source>
        <strain evidence="7">K16</strain>
        <tissue evidence="7">Leaf</tissue>
    </source>
</reference>
<evidence type="ECO:0000256" key="5">
    <source>
        <dbReference type="ARBA" id="ARBA00023089"/>
    </source>
</evidence>
<dbReference type="Proteomes" id="UP001289374">
    <property type="component" value="Unassembled WGS sequence"/>
</dbReference>
<accession>A0AAE1VZB6</accession>
<protein>
    <submittedName>
        <fullName evidence="7">Protein FLX-like 1</fullName>
    </submittedName>
</protein>
<dbReference type="PANTHER" id="PTHR33405:SF17">
    <property type="entry name" value="PROTEIN FLC EXPRESSOR"/>
    <property type="match status" value="1"/>
</dbReference>
<keyword evidence="5" id="KW-0287">Flowering</keyword>
<sequence length="359" mass="39933">MAGRNHNPATGLNLRPDYHPLDGTPLLHLQRRLPPPEIHLIEDRIAAQSREIRTLLLDNQRLAATHVALKQDVLAARQDLRRLSATASSVKAERDAQVREVYERSVKLEVEARCNGGLQAELDRIRADIKELRDEGEELAEELKDVNGDIASTRSELQQLPDIKAEIGIVRREIHRGRDKCPFRDSSYFLFASLGDNGSQWGAVKRTMLRDPICGKIAKAAVDYERLMQSRNFELNEVMENHMVFLAHEAEKLRFELANAEKRAMAAAAAAVSAANPGPGYAIHQKNVEPGYGGNLLSDPYAVHQGTFDGNPNYVLGAVAYAPPGCAEYLPERFWPLSASNSPEFVFGGWEILILGKNE</sequence>
<evidence type="ECO:0000256" key="2">
    <source>
        <dbReference type="ARBA" id="ARBA00022473"/>
    </source>
</evidence>
<dbReference type="GO" id="GO:0030154">
    <property type="term" value="P:cell differentiation"/>
    <property type="evidence" value="ECO:0007669"/>
    <property type="project" value="UniProtKB-KW"/>
</dbReference>
<evidence type="ECO:0000256" key="6">
    <source>
        <dbReference type="SAM" id="Coils"/>
    </source>
</evidence>
<evidence type="ECO:0000313" key="8">
    <source>
        <dbReference type="Proteomes" id="UP001289374"/>
    </source>
</evidence>
<gene>
    <name evidence="7" type="ORF">Sango_2986900</name>
</gene>
<keyword evidence="2" id="KW-0217">Developmental protein</keyword>
<evidence type="ECO:0000256" key="4">
    <source>
        <dbReference type="ARBA" id="ARBA00023054"/>
    </source>
</evidence>
<dbReference type="EMBL" id="JACGWL010000922">
    <property type="protein sequence ID" value="KAK4381234.1"/>
    <property type="molecule type" value="Genomic_DNA"/>
</dbReference>
<dbReference type="PANTHER" id="PTHR33405">
    <property type="entry name" value="PROTEIN FLX-LIKE 2"/>
    <property type="match status" value="1"/>
</dbReference>
<keyword evidence="3" id="KW-0221">Differentiation</keyword>
<proteinExistence type="inferred from homology"/>
<dbReference type="AlphaFoldDB" id="A0AAE1VZB6"/>
<dbReference type="InterPro" id="IPR040353">
    <property type="entry name" value="FLX/FLX-like"/>
</dbReference>
<keyword evidence="4 6" id="KW-0175">Coiled coil</keyword>
<feature type="coiled-coil region" evidence="6">
    <location>
        <begin position="115"/>
        <end position="149"/>
    </location>
</feature>
<evidence type="ECO:0000256" key="1">
    <source>
        <dbReference type="ARBA" id="ARBA00005405"/>
    </source>
</evidence>
<evidence type="ECO:0000256" key="3">
    <source>
        <dbReference type="ARBA" id="ARBA00022782"/>
    </source>
</evidence>
<keyword evidence="8" id="KW-1185">Reference proteome</keyword>
<feature type="coiled-coil region" evidence="6">
    <location>
        <begin position="243"/>
        <end position="270"/>
    </location>
</feature>
<dbReference type="Gene3D" id="1.10.287.1490">
    <property type="match status" value="1"/>
</dbReference>
<comment type="caution">
    <text evidence="7">The sequence shown here is derived from an EMBL/GenBank/DDBJ whole genome shotgun (WGS) entry which is preliminary data.</text>
</comment>
<dbReference type="GO" id="GO:0009908">
    <property type="term" value="P:flower development"/>
    <property type="evidence" value="ECO:0007669"/>
    <property type="project" value="UniProtKB-KW"/>
</dbReference>
<comment type="similarity">
    <text evidence="1">Belongs to the FLX family.</text>
</comment>
<name>A0AAE1VZB6_9LAMI</name>
<evidence type="ECO:0000313" key="7">
    <source>
        <dbReference type="EMBL" id="KAK4381234.1"/>
    </source>
</evidence>
<organism evidence="7 8">
    <name type="scientific">Sesamum angolense</name>
    <dbReference type="NCBI Taxonomy" id="2727404"/>
    <lineage>
        <taxon>Eukaryota</taxon>
        <taxon>Viridiplantae</taxon>
        <taxon>Streptophyta</taxon>
        <taxon>Embryophyta</taxon>
        <taxon>Tracheophyta</taxon>
        <taxon>Spermatophyta</taxon>
        <taxon>Magnoliopsida</taxon>
        <taxon>eudicotyledons</taxon>
        <taxon>Gunneridae</taxon>
        <taxon>Pentapetalae</taxon>
        <taxon>asterids</taxon>
        <taxon>lamiids</taxon>
        <taxon>Lamiales</taxon>
        <taxon>Pedaliaceae</taxon>
        <taxon>Sesamum</taxon>
    </lineage>
</organism>
<reference evidence="7" key="2">
    <citation type="journal article" date="2024" name="Plant">
        <title>Genomic evolution and insights into agronomic trait innovations of Sesamum species.</title>
        <authorList>
            <person name="Miao H."/>
            <person name="Wang L."/>
            <person name="Qu L."/>
            <person name="Liu H."/>
            <person name="Sun Y."/>
            <person name="Le M."/>
            <person name="Wang Q."/>
            <person name="Wei S."/>
            <person name="Zheng Y."/>
            <person name="Lin W."/>
            <person name="Duan Y."/>
            <person name="Cao H."/>
            <person name="Xiong S."/>
            <person name="Wang X."/>
            <person name="Wei L."/>
            <person name="Li C."/>
            <person name="Ma Q."/>
            <person name="Ju M."/>
            <person name="Zhao R."/>
            <person name="Li G."/>
            <person name="Mu C."/>
            <person name="Tian Q."/>
            <person name="Mei H."/>
            <person name="Zhang T."/>
            <person name="Gao T."/>
            <person name="Zhang H."/>
        </authorList>
    </citation>
    <scope>NUCLEOTIDE SEQUENCE</scope>
    <source>
        <strain evidence="7">K16</strain>
    </source>
</reference>